<dbReference type="HOGENOM" id="CLU_091791_1_2_1"/>
<sequence length="128" mass="14026">MVPPGSIKDSEGHHNAAKDHGDDSSDTMFSPKGGMAMVCHHNIPLFYCNIITKGEQQFYSIALIKKLALLLPGNATIGLLYDIGCILDQAISKHNLIPDITPRLTCATAVFHAYAHQFTCQIVYNPCR</sequence>
<evidence type="ECO:0000313" key="3">
    <source>
        <dbReference type="Proteomes" id="UP000054279"/>
    </source>
</evidence>
<keyword evidence="3" id="KW-1185">Reference proteome</keyword>
<organism evidence="2 3">
    <name type="scientific">Sphaerobolus stellatus (strain SS14)</name>
    <dbReference type="NCBI Taxonomy" id="990650"/>
    <lineage>
        <taxon>Eukaryota</taxon>
        <taxon>Fungi</taxon>
        <taxon>Dikarya</taxon>
        <taxon>Basidiomycota</taxon>
        <taxon>Agaricomycotina</taxon>
        <taxon>Agaricomycetes</taxon>
        <taxon>Phallomycetidae</taxon>
        <taxon>Geastrales</taxon>
        <taxon>Sphaerobolaceae</taxon>
        <taxon>Sphaerobolus</taxon>
    </lineage>
</organism>
<dbReference type="PANTHER" id="PTHR33096">
    <property type="entry name" value="CXC2 DOMAIN-CONTAINING PROTEIN"/>
    <property type="match status" value="1"/>
</dbReference>
<accession>A0A0C9V9C4</accession>
<gene>
    <name evidence="2" type="ORF">M422DRAFT_177045</name>
</gene>
<feature type="region of interest" description="Disordered" evidence="1">
    <location>
        <begin position="1"/>
        <end position="26"/>
    </location>
</feature>
<dbReference type="EMBL" id="KN837163">
    <property type="protein sequence ID" value="KIJ38152.1"/>
    <property type="molecule type" value="Genomic_DNA"/>
</dbReference>
<dbReference type="AlphaFoldDB" id="A0A0C9V9C4"/>
<dbReference type="PANTHER" id="PTHR33096:SF1">
    <property type="entry name" value="CXC1-LIKE CYSTEINE CLUSTER ASSOCIATED WITH KDZ TRANSPOSASES DOMAIN-CONTAINING PROTEIN"/>
    <property type="match status" value="1"/>
</dbReference>
<feature type="compositionally biased region" description="Basic and acidic residues" evidence="1">
    <location>
        <begin position="8"/>
        <end position="23"/>
    </location>
</feature>
<protein>
    <submittedName>
        <fullName evidence="2">Unplaced genomic scaffold SPHSTscaffold_88, whole genome shotgun sequence</fullName>
    </submittedName>
</protein>
<name>A0A0C9V9C4_SPHS4</name>
<evidence type="ECO:0000256" key="1">
    <source>
        <dbReference type="SAM" id="MobiDB-lite"/>
    </source>
</evidence>
<dbReference type="InterPro" id="IPR040521">
    <property type="entry name" value="KDZ"/>
</dbReference>
<dbReference type="OrthoDB" id="3253684at2759"/>
<evidence type="ECO:0000313" key="2">
    <source>
        <dbReference type="EMBL" id="KIJ38152.1"/>
    </source>
</evidence>
<dbReference type="Proteomes" id="UP000054279">
    <property type="component" value="Unassembled WGS sequence"/>
</dbReference>
<reference evidence="2 3" key="1">
    <citation type="submission" date="2014-06" db="EMBL/GenBank/DDBJ databases">
        <title>Evolutionary Origins and Diversification of the Mycorrhizal Mutualists.</title>
        <authorList>
            <consortium name="DOE Joint Genome Institute"/>
            <consortium name="Mycorrhizal Genomics Consortium"/>
            <person name="Kohler A."/>
            <person name="Kuo A."/>
            <person name="Nagy L.G."/>
            <person name="Floudas D."/>
            <person name="Copeland A."/>
            <person name="Barry K.W."/>
            <person name="Cichocki N."/>
            <person name="Veneault-Fourrey C."/>
            <person name="LaButti K."/>
            <person name="Lindquist E.A."/>
            <person name="Lipzen A."/>
            <person name="Lundell T."/>
            <person name="Morin E."/>
            <person name="Murat C."/>
            <person name="Riley R."/>
            <person name="Ohm R."/>
            <person name="Sun H."/>
            <person name="Tunlid A."/>
            <person name="Henrissat B."/>
            <person name="Grigoriev I.V."/>
            <person name="Hibbett D.S."/>
            <person name="Martin F."/>
        </authorList>
    </citation>
    <scope>NUCLEOTIDE SEQUENCE [LARGE SCALE GENOMIC DNA]</scope>
    <source>
        <strain evidence="2 3">SS14</strain>
    </source>
</reference>
<dbReference type="Pfam" id="PF18758">
    <property type="entry name" value="KDZ"/>
    <property type="match status" value="1"/>
</dbReference>
<proteinExistence type="predicted"/>